<dbReference type="Pfam" id="PF00501">
    <property type="entry name" value="AMP-binding"/>
    <property type="match status" value="1"/>
</dbReference>
<name>A0A0H1R9R4_9HYPH</name>
<organism evidence="4 5">
    <name type="scientific">Microvirga vignae</name>
    <dbReference type="NCBI Taxonomy" id="1225564"/>
    <lineage>
        <taxon>Bacteria</taxon>
        <taxon>Pseudomonadati</taxon>
        <taxon>Pseudomonadota</taxon>
        <taxon>Alphaproteobacteria</taxon>
        <taxon>Hyphomicrobiales</taxon>
        <taxon>Methylobacteriaceae</taxon>
        <taxon>Microvirga</taxon>
    </lineage>
</organism>
<dbReference type="InterPro" id="IPR000873">
    <property type="entry name" value="AMP-dep_synth/lig_dom"/>
</dbReference>
<dbReference type="CDD" id="cd02142">
    <property type="entry name" value="McbC_SagB-like_oxidoreductase"/>
    <property type="match status" value="1"/>
</dbReference>
<dbReference type="Gene3D" id="3.40.50.12780">
    <property type="entry name" value="N-terminal domain of ligase-like"/>
    <property type="match status" value="1"/>
</dbReference>
<evidence type="ECO:0000313" key="4">
    <source>
        <dbReference type="EMBL" id="KLK91928.1"/>
    </source>
</evidence>
<dbReference type="InterPro" id="IPR020806">
    <property type="entry name" value="PKS_PP-bd"/>
</dbReference>
<gene>
    <name evidence="4" type="ORF">AA309_17685</name>
</gene>
<dbReference type="InterPro" id="IPR000415">
    <property type="entry name" value="Nitroreductase-like"/>
</dbReference>
<feature type="domain" description="Carrier" evidence="3">
    <location>
        <begin position="923"/>
        <end position="998"/>
    </location>
</feature>
<comment type="caution">
    <text evidence="4">The sequence shown here is derived from an EMBL/GenBank/DDBJ whole genome shotgun (WGS) entry which is preliminary data.</text>
</comment>
<dbReference type="Gene3D" id="3.40.50.1820">
    <property type="entry name" value="alpha/beta hydrolase"/>
    <property type="match status" value="1"/>
</dbReference>
<reference evidence="4 5" key="1">
    <citation type="submission" date="2015-05" db="EMBL/GenBank/DDBJ databases">
        <title>Draft genome sequence of Microvirga vignae strain BR3299, a novel nitrogen fixing bacteria isolated from Brazil semi-aired region.</title>
        <authorList>
            <person name="Zilli J.E."/>
            <person name="Passos S.R."/>
            <person name="Leite J."/>
            <person name="Baldani J.I."/>
            <person name="Xavier G.R."/>
            <person name="Rumjaneck N.G."/>
            <person name="Simoes-Araujo J.L."/>
        </authorList>
    </citation>
    <scope>NUCLEOTIDE SEQUENCE [LARGE SCALE GENOMIC DNA]</scope>
    <source>
        <strain evidence="4 5">BR3299</strain>
    </source>
</reference>
<accession>A0A0H1R9R4</accession>
<proteinExistence type="predicted"/>
<dbReference type="SUPFAM" id="SSF47336">
    <property type="entry name" value="ACP-like"/>
    <property type="match status" value="1"/>
</dbReference>
<dbReference type="InterPro" id="IPR045851">
    <property type="entry name" value="AMP-bd_C_sf"/>
</dbReference>
<dbReference type="InterPro" id="IPR001031">
    <property type="entry name" value="Thioesterase"/>
</dbReference>
<protein>
    <recommendedName>
        <fullName evidence="3">Carrier domain-containing protein</fullName>
    </recommendedName>
</protein>
<dbReference type="NCBIfam" id="TIGR01733">
    <property type="entry name" value="AA-adenyl-dom"/>
    <property type="match status" value="1"/>
</dbReference>
<dbReference type="Gene3D" id="1.10.1200.10">
    <property type="entry name" value="ACP-like"/>
    <property type="match status" value="1"/>
</dbReference>
<dbReference type="InterPro" id="IPR010071">
    <property type="entry name" value="AA_adenyl_dom"/>
</dbReference>
<dbReference type="STRING" id="1225564.AA309_17685"/>
<keyword evidence="1" id="KW-0596">Phosphopantetheine</keyword>
<evidence type="ECO:0000313" key="5">
    <source>
        <dbReference type="Proteomes" id="UP000035489"/>
    </source>
</evidence>
<dbReference type="GO" id="GO:0005737">
    <property type="term" value="C:cytoplasm"/>
    <property type="evidence" value="ECO:0007669"/>
    <property type="project" value="TreeGrafter"/>
</dbReference>
<dbReference type="SMART" id="SM00824">
    <property type="entry name" value="PKS_TE"/>
    <property type="match status" value="1"/>
</dbReference>
<keyword evidence="2" id="KW-0597">Phosphoprotein</keyword>
<dbReference type="PROSITE" id="PS50075">
    <property type="entry name" value="CARRIER"/>
    <property type="match status" value="1"/>
</dbReference>
<dbReference type="InterPro" id="IPR036736">
    <property type="entry name" value="ACP-like_sf"/>
</dbReference>
<dbReference type="Gene3D" id="3.40.109.10">
    <property type="entry name" value="NADH Oxidase"/>
    <property type="match status" value="1"/>
</dbReference>
<dbReference type="PANTHER" id="PTHR45527:SF1">
    <property type="entry name" value="FATTY ACID SYNTHASE"/>
    <property type="match status" value="1"/>
</dbReference>
<dbReference type="PATRIC" id="fig|1225564.3.peg.4653"/>
<evidence type="ECO:0000259" key="3">
    <source>
        <dbReference type="PROSITE" id="PS50075"/>
    </source>
</evidence>
<dbReference type="GO" id="GO:0016491">
    <property type="term" value="F:oxidoreductase activity"/>
    <property type="evidence" value="ECO:0007669"/>
    <property type="project" value="InterPro"/>
</dbReference>
<dbReference type="PROSITE" id="PS00455">
    <property type="entry name" value="AMP_BINDING"/>
    <property type="match status" value="1"/>
</dbReference>
<dbReference type="InterPro" id="IPR009081">
    <property type="entry name" value="PP-bd_ACP"/>
</dbReference>
<dbReference type="SUPFAM" id="SSF56801">
    <property type="entry name" value="Acetyl-CoA synthetase-like"/>
    <property type="match status" value="1"/>
</dbReference>
<dbReference type="InterPro" id="IPR042099">
    <property type="entry name" value="ANL_N_sf"/>
</dbReference>
<evidence type="ECO:0000256" key="2">
    <source>
        <dbReference type="ARBA" id="ARBA00022553"/>
    </source>
</evidence>
<dbReference type="GO" id="GO:0043041">
    <property type="term" value="P:amino acid activation for nonribosomal peptide biosynthetic process"/>
    <property type="evidence" value="ECO:0007669"/>
    <property type="project" value="TreeGrafter"/>
</dbReference>
<dbReference type="EMBL" id="LCYG01000043">
    <property type="protein sequence ID" value="KLK91928.1"/>
    <property type="molecule type" value="Genomic_DNA"/>
</dbReference>
<dbReference type="SMART" id="SM00823">
    <property type="entry name" value="PKS_PP"/>
    <property type="match status" value="1"/>
</dbReference>
<dbReference type="InterPro" id="IPR020845">
    <property type="entry name" value="AMP-binding_CS"/>
</dbReference>
<dbReference type="PANTHER" id="PTHR45527">
    <property type="entry name" value="NONRIBOSOMAL PEPTIDE SYNTHETASE"/>
    <property type="match status" value="1"/>
</dbReference>
<dbReference type="InterPro" id="IPR029058">
    <property type="entry name" value="AB_hydrolase_fold"/>
</dbReference>
<dbReference type="Pfam" id="PF00975">
    <property type="entry name" value="Thioesterase"/>
    <property type="match status" value="1"/>
</dbReference>
<dbReference type="CDD" id="cd05930">
    <property type="entry name" value="A_NRPS"/>
    <property type="match status" value="1"/>
</dbReference>
<dbReference type="GO" id="GO:0031177">
    <property type="term" value="F:phosphopantetheine binding"/>
    <property type="evidence" value="ECO:0007669"/>
    <property type="project" value="InterPro"/>
</dbReference>
<dbReference type="Gene3D" id="3.30.300.30">
    <property type="match status" value="2"/>
</dbReference>
<evidence type="ECO:0000256" key="1">
    <source>
        <dbReference type="ARBA" id="ARBA00022450"/>
    </source>
</evidence>
<keyword evidence="5" id="KW-1185">Reference proteome</keyword>
<dbReference type="Proteomes" id="UP000035489">
    <property type="component" value="Unassembled WGS sequence"/>
</dbReference>
<dbReference type="InterPro" id="IPR020802">
    <property type="entry name" value="TesA-like"/>
</dbReference>
<dbReference type="SUPFAM" id="SSF53474">
    <property type="entry name" value="alpha/beta-Hydrolases"/>
    <property type="match status" value="1"/>
</dbReference>
<dbReference type="AlphaFoldDB" id="A0A0H1R9R4"/>
<dbReference type="GO" id="GO:0044550">
    <property type="term" value="P:secondary metabolite biosynthetic process"/>
    <property type="evidence" value="ECO:0007669"/>
    <property type="project" value="TreeGrafter"/>
</dbReference>
<sequence>MSLAEMLLAQARSRPREIAVTDGKNSLSYAEFVERCLSVAHALRERGIGPSDRVGVFIESSVDLLVGVWSVLLAGGAYLPLATDYPEERLAHMTRDGGVSVIVSHAKGHAALSNFLLPVVEVIDVESVGDKSSIKVTDLDLGLNDLTGSDLAYVIFTSGTTGAPKGVAISHRAIVSQLTWLQTEHHLVSGQKILQKTPISFDAAQWELLAVCCGATVVMGYPSIHRDPAGIVQMIKAHDVTMLQAVPTLLQALVDDPEFAQTSTLKSIYSGGEALSWKLASRILNVKPDVTLVNLYGPTECTINATSFTVTREGLEHLEETVPLGFAAARTGLHILDDEHRPVPPGETGELYISGVQVAEGYLNRPEQTSERFVKLPPAPGQDPVRMYRSGDLVRLNPDGTLHFVGRADNQVKFRGYRIELDEIRMAIENHDWVKSAAVFVKSDARTGQPVLLAGVELNPRDASIMDQGDHGAHHQSKKSRLQVRAQLSDGGLRRASDLVGRSSVDLPGREETVVQRRRAFARKTYRFFDGGRLSSTDLLTLLERPVVTGPSSSLSALDLKTLGALMRNLGQFRSHERLLPKYAYASPGALYATQVHIELRNIADIPSGHYYYHPADHRLVLIRAEREEDSGPSATLHFIGNVAAIRPVYKNNILEVLEMETGHILGLLDAVLPEYGLALGRSAFVNEVGELLRLDEDHAYLGSFDIVPFSEREDTEALEIYVQAHGDKVDGLPSGTYRYRDGRFEPFSKHVVQQKHVIAINQQVYERSSAGVTFVNRTAEAWRRYIDLGRGLQTLQMNDIQIGLMSSGYSSKTGKDLVAARRIFDILREPGQPEPAVYFALAGKISTDQISHEGMREDAVHMHGPAELVRKDLHNILPDYMVPSRIVVIDQLPYSASGKVDVVALKQSNIFDEQHSEREFVPARTAIEEAISTIWRREMNLDDVSIRDDFFEIGGDSLQAVTVVLEINQTLGANLPIQVLFEDATIEKLARRITKGRQHGIARAVTLRAGIDQPIFLWPGLGGYPLNLRPLAQALETKRPVMGVQASGINPSEEISGSIEEMAAADVAVLRSIQPQGPYSLWGYSFGARVAYEVAAQLEEAGETVQELVFLAPGSPELESGQPVRGDSNTLFRDRSFLTILYSVFAHSIDPQLVEACVQTAKDEASFIEHVAASYPVLDRGLIERIVRLVTAIYGPTYGPEPRTRPLKAPATILRARGDSRSFVESASVSISNVVRIVDLEPDHYTVLKPAGLPHVIAALKTVAASRSELDDGPARIAA</sequence>
<dbReference type="Pfam" id="PF00550">
    <property type="entry name" value="PP-binding"/>
    <property type="match status" value="1"/>
</dbReference>